<name>A0A6A5R863_AMPQU</name>
<dbReference type="AlphaFoldDB" id="A0A6A5R863"/>
<feature type="domain" description="Peptide N-acetyl-beta-D-glucosaminyl asparaginase amidase A N-terminal" evidence="2">
    <location>
        <begin position="57"/>
        <end position="371"/>
    </location>
</feature>
<gene>
    <name evidence="3" type="ORF">BDU57DRAFT_554017</name>
</gene>
<dbReference type="PANTHER" id="PTHR31104">
    <property type="entry name" value="PEPTIDE-N4-(N-ACETYL-BETA-GLUCOSAMINYL)ASPARAGINE AMIDASE A PROTEIN"/>
    <property type="match status" value="1"/>
</dbReference>
<evidence type="ECO:0000313" key="4">
    <source>
        <dbReference type="Proteomes" id="UP000800096"/>
    </source>
</evidence>
<keyword evidence="4" id="KW-1185">Reference proteome</keyword>
<feature type="signal peptide" evidence="1">
    <location>
        <begin position="1"/>
        <end position="16"/>
    </location>
</feature>
<reference evidence="3" key="1">
    <citation type="journal article" date="2020" name="Stud. Mycol.">
        <title>101 Dothideomycetes genomes: a test case for predicting lifestyles and emergence of pathogens.</title>
        <authorList>
            <person name="Haridas S."/>
            <person name="Albert R."/>
            <person name="Binder M."/>
            <person name="Bloem J."/>
            <person name="Labutti K."/>
            <person name="Salamov A."/>
            <person name="Andreopoulos B."/>
            <person name="Baker S."/>
            <person name="Barry K."/>
            <person name="Bills G."/>
            <person name="Bluhm B."/>
            <person name="Cannon C."/>
            <person name="Castanera R."/>
            <person name="Culley D."/>
            <person name="Daum C."/>
            <person name="Ezra D."/>
            <person name="Gonzalez J."/>
            <person name="Henrissat B."/>
            <person name="Kuo A."/>
            <person name="Liang C."/>
            <person name="Lipzen A."/>
            <person name="Lutzoni F."/>
            <person name="Magnuson J."/>
            <person name="Mondo S."/>
            <person name="Nolan M."/>
            <person name="Ohm R."/>
            <person name="Pangilinan J."/>
            <person name="Park H.-J."/>
            <person name="Ramirez L."/>
            <person name="Alfaro M."/>
            <person name="Sun H."/>
            <person name="Tritt A."/>
            <person name="Yoshinaga Y."/>
            <person name="Zwiers L.-H."/>
            <person name="Turgeon B."/>
            <person name="Goodwin S."/>
            <person name="Spatafora J."/>
            <person name="Crous P."/>
            <person name="Grigoriev I."/>
        </authorList>
    </citation>
    <scope>NUCLEOTIDE SEQUENCE</scope>
    <source>
        <strain evidence="3">HMLAC05119</strain>
    </source>
</reference>
<keyword evidence="1" id="KW-0732">Signal</keyword>
<protein>
    <submittedName>
        <fullName evidence="3">Peptide N-acetyl-beta-D-glucosaminyl asparaginase amidase A-domain-containing protein</fullName>
    </submittedName>
</protein>
<dbReference type="OrthoDB" id="1612078at2759"/>
<dbReference type="Proteomes" id="UP000800096">
    <property type="component" value="Unassembled WGS sequence"/>
</dbReference>
<sequence>MGLLLILMTISHSALAFHSVTSSWTAQSQPLLGRAVDNSSLLRCLQVTPPVLRPDNLCQQTLMVHTFAFSYGQPFVGNYYPPPCDFNRVALEFTVTSAGRQFDRLAVMYLDDIEIFRTSTAEPTANGIIWTYTKDVSAYSTLFNARHKIVFDLGNLIDDIYTGTWNTTLVATFFKADNTLDPADVIIPISAHKSAANKASAFIVPESKAIDSLQLPKNTKKAVFSISACGQSAEEFWWSNVLSSDTRVFGNDTTLYGHSPFRELQLLIDGNLAGVAWPFPVIFTGGIVPGFWRPLVGIDTFDLKEDEIDISPFIPLVNDGYAHTFEIRVVGIDDDDNGIGHLTENIESNWVVTGKVFIWIESGTNLTTGTLPVISSPPPVLRLQSTTKKHVNGTIDSLKYAIHVSRQISVESTIMFPTGLKTLSWKQNLEFSNSGTLSNQGNDQIMRQITSGTSTSSSGYTRSFEYPLWVVSSYNAPSGGNITIDGRLGRGKNVKQLGELAFLNEWRTFDLNRLPSAPQNLSFIGSSTKNWQNGTASYLSVPALKKSYGSGNTEQLFALSGINERAESVVQGPADETRVSDEISEELYQRCIIAGNDTIVHDKERFGGQHNQRGLLNLLSHNSPVVSVPEYANSWVKAVLGRGPN</sequence>
<evidence type="ECO:0000259" key="2">
    <source>
        <dbReference type="Pfam" id="PF12222"/>
    </source>
</evidence>
<dbReference type="InterPro" id="IPR056948">
    <property type="entry name" value="PNGaseA_N"/>
</dbReference>
<dbReference type="EMBL" id="ML979132">
    <property type="protein sequence ID" value="KAF1922037.1"/>
    <property type="molecule type" value="Genomic_DNA"/>
</dbReference>
<dbReference type="Pfam" id="PF25156">
    <property type="entry name" value="PNGase_A_C"/>
    <property type="match status" value="1"/>
</dbReference>
<dbReference type="Pfam" id="PF12222">
    <property type="entry name" value="PNGaseA"/>
    <property type="match status" value="1"/>
</dbReference>
<evidence type="ECO:0000313" key="3">
    <source>
        <dbReference type="EMBL" id="KAF1922037.1"/>
    </source>
</evidence>
<proteinExistence type="predicted"/>
<evidence type="ECO:0000256" key="1">
    <source>
        <dbReference type="SAM" id="SignalP"/>
    </source>
</evidence>
<accession>A0A6A5R863</accession>
<dbReference type="InterPro" id="IPR021102">
    <property type="entry name" value="PNGase_A"/>
</dbReference>
<feature type="chain" id="PRO_5025604464" evidence="1">
    <location>
        <begin position="17"/>
        <end position="645"/>
    </location>
</feature>
<organism evidence="3 4">
    <name type="scientific">Ampelomyces quisqualis</name>
    <name type="common">Powdery mildew agent</name>
    <dbReference type="NCBI Taxonomy" id="50730"/>
    <lineage>
        <taxon>Eukaryota</taxon>
        <taxon>Fungi</taxon>
        <taxon>Dikarya</taxon>
        <taxon>Ascomycota</taxon>
        <taxon>Pezizomycotina</taxon>
        <taxon>Dothideomycetes</taxon>
        <taxon>Pleosporomycetidae</taxon>
        <taxon>Pleosporales</taxon>
        <taxon>Pleosporineae</taxon>
        <taxon>Phaeosphaeriaceae</taxon>
        <taxon>Ampelomyces</taxon>
    </lineage>
</organism>